<dbReference type="PANTHER" id="PTHR31719">
    <property type="entry name" value="NAC TRANSCRIPTION FACTOR 56"/>
    <property type="match status" value="1"/>
</dbReference>
<accession>A0A1U8MAQ0</accession>
<dbReference type="InterPro" id="IPR036093">
    <property type="entry name" value="NAC_dom_sf"/>
</dbReference>
<keyword evidence="2" id="KW-0238">DNA-binding</keyword>
<reference evidence="8" key="2">
    <citation type="submission" date="2025-08" db="UniProtKB">
        <authorList>
            <consortium name="RefSeq"/>
        </authorList>
    </citation>
    <scope>IDENTIFICATION</scope>
</reference>
<dbReference type="Gene3D" id="2.170.150.80">
    <property type="entry name" value="NAC domain"/>
    <property type="match status" value="1"/>
</dbReference>
<evidence type="ECO:0000313" key="7">
    <source>
        <dbReference type="Proteomes" id="UP000818029"/>
    </source>
</evidence>
<dbReference type="SUPFAM" id="SSF101941">
    <property type="entry name" value="NAC domain"/>
    <property type="match status" value="1"/>
</dbReference>
<dbReference type="PaxDb" id="3635-A0A1U8MAQ0"/>
<evidence type="ECO:0000313" key="8">
    <source>
        <dbReference type="RefSeq" id="XP_016723907.1"/>
    </source>
</evidence>
<dbReference type="AlphaFoldDB" id="A0A1U8MAQ0"/>
<dbReference type="PANTHER" id="PTHR31719:SF85">
    <property type="entry name" value="NAC DOMAIN-CONTAINING PROTEIN"/>
    <property type="match status" value="1"/>
</dbReference>
<name>A0A1U8MAQ0_GOSHI</name>
<protein>
    <submittedName>
        <fullName evidence="8">NAC domain-containing protein 104 isoform X1</fullName>
    </submittedName>
</protein>
<dbReference type="GO" id="GO:0048731">
    <property type="term" value="P:system development"/>
    <property type="evidence" value="ECO:0000318"/>
    <property type="project" value="GO_Central"/>
</dbReference>
<evidence type="ECO:0000256" key="1">
    <source>
        <dbReference type="ARBA" id="ARBA00023015"/>
    </source>
</evidence>
<proteinExistence type="predicted"/>
<evidence type="ECO:0000256" key="4">
    <source>
        <dbReference type="ARBA" id="ARBA00023242"/>
    </source>
</evidence>
<keyword evidence="5" id="KW-1133">Transmembrane helix</keyword>
<dbReference type="STRING" id="3635.A0A1U8MAQ0"/>
<gene>
    <name evidence="8" type="primary">LOC107935798</name>
</gene>
<keyword evidence="1" id="KW-0805">Transcription regulation</keyword>
<evidence type="ECO:0000256" key="5">
    <source>
        <dbReference type="SAM" id="Phobius"/>
    </source>
</evidence>
<feature type="transmembrane region" description="Helical" evidence="5">
    <location>
        <begin position="196"/>
        <end position="213"/>
    </location>
</feature>
<dbReference type="Pfam" id="PF02365">
    <property type="entry name" value="NAM"/>
    <property type="match status" value="1"/>
</dbReference>
<evidence type="ECO:0000256" key="3">
    <source>
        <dbReference type="ARBA" id="ARBA00023163"/>
    </source>
</evidence>
<dbReference type="OrthoDB" id="1877845at2759"/>
<dbReference type="GeneID" id="107935798"/>
<dbReference type="RefSeq" id="XP_016723907.1">
    <property type="nucleotide sequence ID" value="XM_016868418.2"/>
</dbReference>
<sequence>MEMEDGRSVNHLPPGFRFCPTDEELVLHFLYPKSLHLPCYSNIIPELDLHRLHPWELDGKALMSGKRYFFFSQKMENRVLENGYWKQLDMEEPIFSGGSGKVGVKKLFEFYIGGAPFGMKTNWVMQEYHLCNWGSALSFHYPKTKGIRKLLKSIRAMLRASTTVMKMEVSYHALMKCSCHWTMTLMIYLPPISCEYIYNLLVFISGFLFCYCIEYKEK</sequence>
<evidence type="ECO:0000259" key="6">
    <source>
        <dbReference type="PROSITE" id="PS51005"/>
    </source>
</evidence>
<keyword evidence="7" id="KW-1185">Reference proteome</keyword>
<feature type="domain" description="NAC" evidence="6">
    <location>
        <begin position="12"/>
        <end position="153"/>
    </location>
</feature>
<dbReference type="PROSITE" id="PS51005">
    <property type="entry name" value="NAC"/>
    <property type="match status" value="1"/>
</dbReference>
<keyword evidence="4" id="KW-0539">Nucleus</keyword>
<keyword evidence="5" id="KW-0812">Transmembrane</keyword>
<keyword evidence="5" id="KW-0472">Membrane</keyword>
<organism evidence="7 8">
    <name type="scientific">Gossypium hirsutum</name>
    <name type="common">Upland cotton</name>
    <name type="synonym">Gossypium mexicanum</name>
    <dbReference type="NCBI Taxonomy" id="3635"/>
    <lineage>
        <taxon>Eukaryota</taxon>
        <taxon>Viridiplantae</taxon>
        <taxon>Streptophyta</taxon>
        <taxon>Embryophyta</taxon>
        <taxon>Tracheophyta</taxon>
        <taxon>Spermatophyta</taxon>
        <taxon>Magnoliopsida</taxon>
        <taxon>eudicotyledons</taxon>
        <taxon>Gunneridae</taxon>
        <taxon>Pentapetalae</taxon>
        <taxon>rosids</taxon>
        <taxon>malvids</taxon>
        <taxon>Malvales</taxon>
        <taxon>Malvaceae</taxon>
        <taxon>Malvoideae</taxon>
        <taxon>Gossypium</taxon>
    </lineage>
</organism>
<dbReference type="Proteomes" id="UP000818029">
    <property type="component" value="Chromosome D04"/>
</dbReference>
<dbReference type="GO" id="GO:0006355">
    <property type="term" value="P:regulation of DNA-templated transcription"/>
    <property type="evidence" value="ECO:0007669"/>
    <property type="project" value="InterPro"/>
</dbReference>
<keyword evidence="3" id="KW-0804">Transcription</keyword>
<dbReference type="InterPro" id="IPR003441">
    <property type="entry name" value="NAC-dom"/>
</dbReference>
<evidence type="ECO:0000256" key="2">
    <source>
        <dbReference type="ARBA" id="ARBA00023125"/>
    </source>
</evidence>
<reference evidence="7" key="1">
    <citation type="journal article" date="2020" name="Nat. Genet.">
        <title>Genomic diversifications of five Gossypium allopolyploid species and their impact on cotton improvement.</title>
        <authorList>
            <person name="Chen Z.J."/>
            <person name="Sreedasyam A."/>
            <person name="Ando A."/>
            <person name="Song Q."/>
            <person name="De Santiago L.M."/>
            <person name="Hulse-Kemp A.M."/>
            <person name="Ding M."/>
            <person name="Ye W."/>
            <person name="Kirkbride R.C."/>
            <person name="Jenkins J."/>
            <person name="Plott C."/>
            <person name="Lovell J."/>
            <person name="Lin Y.M."/>
            <person name="Vaughn R."/>
            <person name="Liu B."/>
            <person name="Simpson S."/>
            <person name="Scheffler B.E."/>
            <person name="Wen L."/>
            <person name="Saski C.A."/>
            <person name="Grover C.E."/>
            <person name="Hu G."/>
            <person name="Conover J.L."/>
            <person name="Carlson J.W."/>
            <person name="Shu S."/>
            <person name="Boston L.B."/>
            <person name="Williams M."/>
            <person name="Peterson D.G."/>
            <person name="McGee K."/>
            <person name="Jones D.C."/>
            <person name="Wendel J.F."/>
            <person name="Stelly D.M."/>
            <person name="Grimwood J."/>
            <person name="Schmutz J."/>
        </authorList>
    </citation>
    <scope>NUCLEOTIDE SEQUENCE [LARGE SCALE GENOMIC DNA]</scope>
    <source>
        <strain evidence="7">cv. TM-1</strain>
    </source>
</reference>
<dbReference type="GO" id="GO:0003677">
    <property type="term" value="F:DNA binding"/>
    <property type="evidence" value="ECO:0007669"/>
    <property type="project" value="UniProtKB-KW"/>
</dbReference>
<dbReference type="KEGG" id="ghi:107935798"/>